<name>A0ABW7PML3_9ACTN</name>
<feature type="region of interest" description="Disordered" evidence="1">
    <location>
        <begin position="1"/>
        <end position="20"/>
    </location>
</feature>
<accession>A0ABW7PML3</accession>
<dbReference type="SUPFAM" id="SSF50475">
    <property type="entry name" value="FMN-binding split barrel"/>
    <property type="match status" value="1"/>
</dbReference>
<sequence length="155" mass="16029">MKSRSAGRTAGPPAAGPVRRAEGMQAAEALALLDTVDVGRVVFTRDALPAVRPVNHVVDGGEIVIRVQDDSTLAALLGVHPGTGVVVAYEADSIDPDGHLGWSVTATGYATAVTEPDEIARYARLLRPWVAGTASGAIRIRPDLVTGYRLGPGGP</sequence>
<dbReference type="InterPro" id="IPR012349">
    <property type="entry name" value="Split_barrel_FMN-bd"/>
</dbReference>
<keyword evidence="3" id="KW-1185">Reference proteome</keyword>
<dbReference type="Gene3D" id="2.30.110.10">
    <property type="entry name" value="Electron Transport, Fmn-binding Protein, Chain A"/>
    <property type="match status" value="1"/>
</dbReference>
<evidence type="ECO:0000313" key="3">
    <source>
        <dbReference type="Proteomes" id="UP001610631"/>
    </source>
</evidence>
<protein>
    <submittedName>
        <fullName evidence="2">Pyridoxamine 5'-phosphate oxidase family protein</fullName>
    </submittedName>
</protein>
<dbReference type="Proteomes" id="UP001610631">
    <property type="component" value="Unassembled WGS sequence"/>
</dbReference>
<proteinExistence type="predicted"/>
<evidence type="ECO:0000256" key="1">
    <source>
        <dbReference type="SAM" id="MobiDB-lite"/>
    </source>
</evidence>
<dbReference type="InterPro" id="IPR024747">
    <property type="entry name" value="Pyridox_Oxase-rel"/>
</dbReference>
<comment type="caution">
    <text evidence="2">The sequence shown here is derived from an EMBL/GenBank/DDBJ whole genome shotgun (WGS) entry which is preliminary data.</text>
</comment>
<gene>
    <name evidence="2" type="ORF">WDV06_28285</name>
</gene>
<dbReference type="Pfam" id="PF12900">
    <property type="entry name" value="Pyridox_ox_2"/>
    <property type="match status" value="1"/>
</dbReference>
<dbReference type="EMBL" id="JBBDHD010000102">
    <property type="protein sequence ID" value="MFH7598962.1"/>
    <property type="molecule type" value="Genomic_DNA"/>
</dbReference>
<reference evidence="2 3" key="1">
    <citation type="submission" date="2024-03" db="EMBL/GenBank/DDBJ databases">
        <title>Whole genome sequencing of Streptomyces racemochromogenes, to identify antimicrobial biosynthetic gene clusters.</title>
        <authorList>
            <person name="Suryawanshi P."/>
            <person name="Krishnaraj P.U."/>
            <person name="Arun Y.P."/>
            <person name="Suryawanshi M.P."/>
            <person name="Rakshit O."/>
        </authorList>
    </citation>
    <scope>NUCLEOTIDE SEQUENCE [LARGE SCALE GENOMIC DNA]</scope>
    <source>
        <strain evidence="2 3">AUDT626</strain>
    </source>
</reference>
<organism evidence="2 3">
    <name type="scientific">Streptomyces racemochromogenes</name>
    <dbReference type="NCBI Taxonomy" id="67353"/>
    <lineage>
        <taxon>Bacteria</taxon>
        <taxon>Bacillati</taxon>
        <taxon>Actinomycetota</taxon>
        <taxon>Actinomycetes</taxon>
        <taxon>Kitasatosporales</taxon>
        <taxon>Streptomycetaceae</taxon>
        <taxon>Streptomyces</taxon>
    </lineage>
</organism>
<evidence type="ECO:0000313" key="2">
    <source>
        <dbReference type="EMBL" id="MFH7598962.1"/>
    </source>
</evidence>
<dbReference type="RefSeq" id="WP_395512631.1">
    <property type="nucleotide sequence ID" value="NZ_JBBDHD010000102.1"/>
</dbReference>
<feature type="compositionally biased region" description="Low complexity" evidence="1">
    <location>
        <begin position="1"/>
        <end position="18"/>
    </location>
</feature>